<name>G8BMS2_TETPH</name>
<dbReference type="OrthoDB" id="298012at2759"/>
<dbReference type="GO" id="GO:0051287">
    <property type="term" value="F:NAD binding"/>
    <property type="evidence" value="ECO:0007669"/>
    <property type="project" value="InterPro"/>
</dbReference>
<evidence type="ECO:0000313" key="4">
    <source>
        <dbReference type="Proteomes" id="UP000005666"/>
    </source>
</evidence>
<dbReference type="Gene3D" id="3.40.50.720">
    <property type="entry name" value="NAD(P)-binding Rossmann-like Domain"/>
    <property type="match status" value="2"/>
</dbReference>
<proteinExistence type="predicted"/>
<protein>
    <recommendedName>
        <fullName evidence="2">D-isomer specific 2-hydroxyacid dehydrogenase NAD-binding domain-containing protein</fullName>
    </recommendedName>
</protein>
<dbReference type="GO" id="GO:0016618">
    <property type="term" value="F:hydroxypyruvate reductase [NAD(P)H] activity"/>
    <property type="evidence" value="ECO:0007669"/>
    <property type="project" value="TreeGrafter"/>
</dbReference>
<organism evidence="3 4">
    <name type="scientific">Tetrapisispora phaffii (strain ATCC 24235 / CBS 4417 / NBRC 1672 / NRRL Y-8282 / UCD 70-5)</name>
    <name type="common">Yeast</name>
    <name type="synonym">Fabospora phaffii</name>
    <dbReference type="NCBI Taxonomy" id="1071381"/>
    <lineage>
        <taxon>Eukaryota</taxon>
        <taxon>Fungi</taxon>
        <taxon>Dikarya</taxon>
        <taxon>Ascomycota</taxon>
        <taxon>Saccharomycotina</taxon>
        <taxon>Saccharomycetes</taxon>
        <taxon>Saccharomycetales</taxon>
        <taxon>Saccharomycetaceae</taxon>
        <taxon>Tetrapisispora</taxon>
    </lineage>
</organism>
<dbReference type="InterPro" id="IPR036291">
    <property type="entry name" value="NAD(P)-bd_dom_sf"/>
</dbReference>
<dbReference type="EMBL" id="HE612856">
    <property type="protein sequence ID" value="CCE61200.1"/>
    <property type="molecule type" value="Genomic_DNA"/>
</dbReference>
<dbReference type="GO" id="GO:0005829">
    <property type="term" value="C:cytosol"/>
    <property type="evidence" value="ECO:0007669"/>
    <property type="project" value="TreeGrafter"/>
</dbReference>
<dbReference type="Pfam" id="PF02826">
    <property type="entry name" value="2-Hacid_dh_C"/>
    <property type="match status" value="1"/>
</dbReference>
<accession>G8BMS2</accession>
<dbReference type="GeneID" id="11532354"/>
<dbReference type="GO" id="GO:0030267">
    <property type="term" value="F:glyoxylate reductase (NADPH) activity"/>
    <property type="evidence" value="ECO:0007669"/>
    <property type="project" value="TreeGrafter"/>
</dbReference>
<dbReference type="InterPro" id="IPR006140">
    <property type="entry name" value="D-isomer_DH_NAD-bd"/>
</dbReference>
<keyword evidence="4" id="KW-1185">Reference proteome</keyword>
<dbReference type="SUPFAM" id="SSF52283">
    <property type="entry name" value="Formate/glycerate dehydrogenase catalytic domain-like"/>
    <property type="match status" value="1"/>
</dbReference>
<keyword evidence="1" id="KW-0560">Oxidoreductase</keyword>
<dbReference type="RefSeq" id="XP_003683634.1">
    <property type="nucleotide sequence ID" value="XM_003683586.1"/>
</dbReference>
<dbReference type="SUPFAM" id="SSF51735">
    <property type="entry name" value="NAD(P)-binding Rossmann-fold domains"/>
    <property type="match status" value="1"/>
</dbReference>
<dbReference type="Proteomes" id="UP000005666">
    <property type="component" value="Chromosome 1"/>
</dbReference>
<reference evidence="3 4" key="1">
    <citation type="journal article" date="2011" name="Proc. Natl. Acad. Sci. U.S.A.">
        <title>Evolutionary erosion of yeast sex chromosomes by mating-type switching accidents.</title>
        <authorList>
            <person name="Gordon J.L."/>
            <person name="Armisen D."/>
            <person name="Proux-Wera E."/>
            <person name="Oheigeartaigh S.S."/>
            <person name="Byrne K.P."/>
            <person name="Wolfe K.H."/>
        </authorList>
    </citation>
    <scope>NUCLEOTIDE SEQUENCE [LARGE SCALE GENOMIC DNA]</scope>
    <source>
        <strain evidence="4">ATCC 24235 / CBS 4417 / NBRC 1672 / NRRL Y-8282 / UCD 70-5</strain>
    </source>
</reference>
<feature type="domain" description="D-isomer specific 2-hydroxyacid dehydrogenase NAD-binding" evidence="2">
    <location>
        <begin position="208"/>
        <end position="358"/>
    </location>
</feature>
<dbReference type="AlphaFoldDB" id="G8BMS2"/>
<dbReference type="HOGENOM" id="CLU_019796_1_2_1"/>
<evidence type="ECO:0000313" key="3">
    <source>
        <dbReference type="EMBL" id="CCE61200.1"/>
    </source>
</evidence>
<dbReference type="OMA" id="RGSCIDE"/>
<dbReference type="eggNOG" id="KOG0069">
    <property type="taxonomic scope" value="Eukaryota"/>
</dbReference>
<evidence type="ECO:0000259" key="2">
    <source>
        <dbReference type="Pfam" id="PF02826"/>
    </source>
</evidence>
<dbReference type="PANTHER" id="PTHR10996:SF279">
    <property type="entry name" value="2-HYDROXYACID DEHYDROGENASE YPL113C-RELATED"/>
    <property type="match status" value="1"/>
</dbReference>
<evidence type="ECO:0000256" key="1">
    <source>
        <dbReference type="ARBA" id="ARBA00023002"/>
    </source>
</evidence>
<gene>
    <name evidence="3" type="primary">TPHA0A01160</name>
    <name evidence="3" type="ordered locus">TPHA_0A01160</name>
</gene>
<dbReference type="KEGG" id="tpf:TPHA_0A01160"/>
<dbReference type="STRING" id="1071381.G8BMS2"/>
<dbReference type="PANTHER" id="PTHR10996">
    <property type="entry name" value="2-HYDROXYACID DEHYDROGENASE-RELATED"/>
    <property type="match status" value="1"/>
</dbReference>
<sequence length="394" mass="44950">MATSSKKNILLTYRDIWNIDESLPLYKTLSPKVNFIKYKITTKHDFKRFLENSTINGWWINEEFFDLLGNPSDYWNQYPESLKAILVPWVGCEFIDGAKLWKEKQILLCNIGNNAATNVADMAIFLTISCFRLTTAWEYCLRFLEHGDIKNCKTYIGGSDKPQLTMWTRDSDAEHVSIQMPSKVNYSSSDKQVFNMHNNYTILGKELESPTNKNVLILGFGAIGRNIGKRLHYCFDAHIYYFKRSGAVHPSSLNYPAHYCPSLTDRTTWENIDLIVLSLPSNKDSNDLICTKTLAMCKNGVRIVNVGRGSCINEEDLIDALNTGKVSSCGLDVYKDESKPIKKELLERIDITLMPHIGSDVKDMIERQTVATLENIEDIFLHNGKGKYTINLPK</sequence>
<dbReference type="InterPro" id="IPR050223">
    <property type="entry name" value="D-isomer_2-hydroxyacid_DH"/>
</dbReference>